<name>A0A4Q9HCQ4_9SPHI</name>
<comment type="caution">
    <text evidence="1">The sequence shown here is derived from an EMBL/GenBank/DDBJ whole genome shotgun (WGS) entry which is preliminary data.</text>
</comment>
<evidence type="ECO:0000313" key="2">
    <source>
        <dbReference type="Proteomes" id="UP000291819"/>
    </source>
</evidence>
<reference evidence="1 2" key="1">
    <citation type="submission" date="2019-02" db="EMBL/GenBank/DDBJ databases">
        <title>Pedobacter kyonggii whole genome sequence analysis.</title>
        <authorList>
            <person name="Dahal R.H."/>
        </authorList>
    </citation>
    <scope>NUCLEOTIDE SEQUENCE [LARGE SCALE GENOMIC DNA]</scope>
    <source>
        <strain evidence="1 2">K-4-11-1</strain>
    </source>
</reference>
<dbReference type="OrthoDB" id="1492698at2"/>
<protein>
    <submittedName>
        <fullName evidence="1">Uncharacterized protein</fullName>
    </submittedName>
</protein>
<organism evidence="1 2">
    <name type="scientific">Pedobacter kyonggii</name>
    <dbReference type="NCBI Taxonomy" id="1926871"/>
    <lineage>
        <taxon>Bacteria</taxon>
        <taxon>Pseudomonadati</taxon>
        <taxon>Bacteroidota</taxon>
        <taxon>Sphingobacteriia</taxon>
        <taxon>Sphingobacteriales</taxon>
        <taxon>Sphingobacteriaceae</taxon>
        <taxon>Pedobacter</taxon>
    </lineage>
</organism>
<dbReference type="Proteomes" id="UP000291819">
    <property type="component" value="Unassembled WGS sequence"/>
</dbReference>
<keyword evidence="2" id="KW-1185">Reference proteome</keyword>
<dbReference type="EMBL" id="SIXF01000009">
    <property type="protein sequence ID" value="TBO42198.1"/>
    <property type="molecule type" value="Genomic_DNA"/>
</dbReference>
<dbReference type="RefSeq" id="WP_131030217.1">
    <property type="nucleotide sequence ID" value="NZ_SIXF01000009.1"/>
</dbReference>
<accession>A0A4Q9HCQ4</accession>
<dbReference type="AlphaFoldDB" id="A0A4Q9HCQ4"/>
<proteinExistence type="predicted"/>
<evidence type="ECO:0000313" key="1">
    <source>
        <dbReference type="EMBL" id="TBO42198.1"/>
    </source>
</evidence>
<sequence length="124" mass="14392">MVVGSESLYLLDEAYESGEYPFKCGDGSGKGIWGPHDQGIVNDVLLRNEKVFELNYKWNYQPVLEFFINGKGWDKWQTDKFYRLGYYSSLISPFPNKNKTAIKNAYGLHLIRAPYPSFFSKIFK</sequence>
<gene>
    <name evidence="1" type="ORF">EYS08_11770</name>
</gene>